<dbReference type="InterPro" id="IPR002931">
    <property type="entry name" value="Transglutaminase-like"/>
</dbReference>
<comment type="caution">
    <text evidence="3">The sequence shown here is derived from an EMBL/GenBank/DDBJ whole genome shotgun (WGS) entry which is preliminary data.</text>
</comment>
<dbReference type="PANTHER" id="PTHR42736:SF1">
    <property type="entry name" value="PROTEIN-GLUTAMINE GAMMA-GLUTAMYLTRANSFERASE"/>
    <property type="match status" value="1"/>
</dbReference>
<name>A0A2N3G633_9ACTN</name>
<dbReference type="InterPro" id="IPR038765">
    <property type="entry name" value="Papain-like_cys_pep_sf"/>
</dbReference>
<feature type="transmembrane region" description="Helical" evidence="1">
    <location>
        <begin position="188"/>
        <end position="209"/>
    </location>
</feature>
<feature type="transmembrane region" description="Helical" evidence="1">
    <location>
        <begin position="73"/>
        <end position="91"/>
    </location>
</feature>
<proteinExistence type="predicted"/>
<dbReference type="SMART" id="SM00460">
    <property type="entry name" value="TGc"/>
    <property type="match status" value="1"/>
</dbReference>
<organism evidence="3 4">
    <name type="scientific">Candidatus Anoxymicrobium japonicum</name>
    <dbReference type="NCBI Taxonomy" id="2013648"/>
    <lineage>
        <taxon>Bacteria</taxon>
        <taxon>Bacillati</taxon>
        <taxon>Actinomycetota</taxon>
        <taxon>Candidatus Geothermincolia</taxon>
        <taxon>Candidatus Geothermincolales</taxon>
        <taxon>Candidatus Anoxymicrobiaceae</taxon>
        <taxon>Candidatus Anoxymicrobium</taxon>
    </lineage>
</organism>
<dbReference type="InterPro" id="IPR052901">
    <property type="entry name" value="Bact_TGase-like"/>
</dbReference>
<dbReference type="SUPFAM" id="SSF54001">
    <property type="entry name" value="Cysteine proteinases"/>
    <property type="match status" value="1"/>
</dbReference>
<reference evidence="3 4" key="1">
    <citation type="journal article" date="2017" name="ISME J.">
        <title>Potential for microbial H2 and metal transformations associated with novel bacteria and archaea in deep terrestrial subsurface sediments.</title>
        <authorList>
            <person name="Hernsdorf A.W."/>
            <person name="Amano Y."/>
            <person name="Miyakawa K."/>
            <person name="Ise K."/>
            <person name="Suzuki Y."/>
            <person name="Anantharaman K."/>
            <person name="Probst A."/>
            <person name="Burstein D."/>
            <person name="Thomas B.C."/>
            <person name="Banfield J.F."/>
        </authorList>
    </citation>
    <scope>NUCLEOTIDE SEQUENCE [LARGE SCALE GENOMIC DNA]</scope>
    <source>
        <strain evidence="3">HGW-Actinobacteria-3</strain>
    </source>
</reference>
<gene>
    <name evidence="3" type="ORF">CVT63_04035</name>
</gene>
<feature type="transmembrane region" description="Helical" evidence="1">
    <location>
        <begin position="149"/>
        <end position="167"/>
    </location>
</feature>
<dbReference type="InterPro" id="IPR021878">
    <property type="entry name" value="TgpA_N"/>
</dbReference>
<feature type="transmembrane region" description="Helical" evidence="1">
    <location>
        <begin position="610"/>
        <end position="629"/>
    </location>
</feature>
<keyword evidence="1" id="KW-0812">Transmembrane</keyword>
<accession>A0A2N3G633</accession>
<dbReference type="AlphaFoldDB" id="A0A2N3G633"/>
<dbReference type="Gene3D" id="3.10.620.30">
    <property type="match status" value="1"/>
</dbReference>
<evidence type="ECO:0000259" key="2">
    <source>
        <dbReference type="SMART" id="SM00460"/>
    </source>
</evidence>
<dbReference type="Pfam" id="PF11992">
    <property type="entry name" value="TgpA_N"/>
    <property type="match status" value="1"/>
</dbReference>
<evidence type="ECO:0000256" key="1">
    <source>
        <dbReference type="SAM" id="Phobius"/>
    </source>
</evidence>
<feature type="transmembrane region" description="Helical" evidence="1">
    <location>
        <begin position="49"/>
        <end position="66"/>
    </location>
</feature>
<dbReference type="Proteomes" id="UP000233654">
    <property type="component" value="Unassembled WGS sequence"/>
</dbReference>
<dbReference type="PANTHER" id="PTHR42736">
    <property type="entry name" value="PROTEIN-GLUTAMINE GAMMA-GLUTAMYLTRANSFERASE"/>
    <property type="match status" value="1"/>
</dbReference>
<evidence type="ECO:0000313" key="3">
    <source>
        <dbReference type="EMBL" id="PKQ28179.1"/>
    </source>
</evidence>
<keyword evidence="1" id="KW-1133">Transmembrane helix</keyword>
<evidence type="ECO:0000313" key="4">
    <source>
        <dbReference type="Proteomes" id="UP000233654"/>
    </source>
</evidence>
<protein>
    <recommendedName>
        <fullName evidence="2">Transglutaminase-like domain-containing protein</fullName>
    </recommendedName>
</protein>
<dbReference type="EMBL" id="PHEX01000028">
    <property type="protein sequence ID" value="PKQ28179.1"/>
    <property type="molecule type" value="Genomic_DNA"/>
</dbReference>
<dbReference type="Pfam" id="PF01841">
    <property type="entry name" value="Transglut_core"/>
    <property type="match status" value="1"/>
</dbReference>
<sequence length="731" mass="81543">MLERIIEYYRFINRPPYHEKSSGFRVAVLATVLISVVAVVKYGAVGWDAGALVVIEVIAGSTFSYYTRDRANLLVKIVLSVLLLTVFFVFWTELGSSIYDLRYPLVKLFLCLQVLHSFDLPARRDLDFSLVSSAVLIAFAGSMSVSSDFLYFIVPFFVIGLASLYLGHRSSLVAQSDLFVPAKKSHPGRLLAVTGLAIVPIVLLIFMALPRLSGFNSPYLPMTKVGNIPKSFEPFIKNPGYKNITGFPANPLPFSPDSYHGFNSFLDLRVRGILPDGIVMKVRSGKPEYWRAAAFDRFRGNGWESSEKKRKDISSGGLPLTVTHPEEASRYNVRGLVQTFFIEKRLPNTLFAAYAPRDVYFPTQFLKVDSMMSVLTPVTLDPGLIYTVVSEVSDVTPEMLRLSTGAITPENLQKRFCQLPTMSGAVGKLAQSVTRESSTEYERAQAICDYLRNNYPYDLKVKRQGKDENTVEFFLFNAKRGYCEHFATTMAVMCRTLGIPARVAVGYATGEYNSLTGYYEVSARDAHAWVEVYFPTFGWIPFDPTPGCSDPFTFPNKDTTWAGFSLLKVMGKTVGKILPARMRRGLKRSGLALGRAISRLGRGTSAFARWAWPLVPGMLIALAAAGVFWRRRRRRANLPRPAPERADGTARREVVAFGRMVEALSSVGLTRRTAETALEFGRRADASLGLGLCVKAAALFYRPRFTREPMSADLDELEHIVDEIETRLKNA</sequence>
<feature type="transmembrane region" description="Helical" evidence="1">
    <location>
        <begin position="24"/>
        <end position="43"/>
    </location>
</feature>
<keyword evidence="1" id="KW-0472">Membrane</keyword>
<feature type="domain" description="Transglutaminase-like" evidence="2">
    <location>
        <begin position="475"/>
        <end position="546"/>
    </location>
</feature>